<dbReference type="SUPFAM" id="SSF50249">
    <property type="entry name" value="Nucleic acid-binding proteins"/>
    <property type="match status" value="1"/>
</dbReference>
<reference evidence="3" key="1">
    <citation type="journal article" date="2021" name="Mitochondrial DNA Part B Resour">
        <title>Complete chloroplast genome of Eucampia zodiacus (Mediophyceae, Bacillariophyta).</title>
        <authorList>
            <person name="Zhang M."/>
            <person name="Cui Z."/>
            <person name="Liu F."/>
            <person name="Chen N."/>
        </authorList>
    </citation>
    <scope>NUCLEOTIDE SEQUENCE</scope>
    <source>
        <strain evidence="3">CNS00061</strain>
    </source>
</reference>
<dbReference type="EMBL" id="MW412838">
    <property type="protein sequence ID" value="QSH90667.1"/>
    <property type="molecule type" value="Genomic_DNA"/>
</dbReference>
<dbReference type="GO" id="GO:0003697">
    <property type="term" value="F:single-stranded DNA binding"/>
    <property type="evidence" value="ECO:0007669"/>
    <property type="project" value="InterPro"/>
</dbReference>
<protein>
    <recommendedName>
        <fullName evidence="4">Single-stranded DNA binding protein</fullName>
    </recommendedName>
</protein>
<accession>A0A898CUV3</accession>
<keyword evidence="3" id="KW-0934">Plastid</keyword>
<evidence type="ECO:0008006" key="4">
    <source>
        <dbReference type="Google" id="ProtNLM"/>
    </source>
</evidence>
<dbReference type="InterPro" id="IPR012340">
    <property type="entry name" value="NA-bd_OB-fold"/>
</dbReference>
<gene>
    <name evidence="3" type="primary">ycf41</name>
</gene>
<dbReference type="Pfam" id="PF00436">
    <property type="entry name" value="SSB"/>
    <property type="match status" value="1"/>
</dbReference>
<evidence type="ECO:0000256" key="1">
    <source>
        <dbReference type="ARBA" id="ARBA00023125"/>
    </source>
</evidence>
<dbReference type="Gene3D" id="2.40.50.140">
    <property type="entry name" value="Nucleic acid-binding proteins"/>
    <property type="match status" value="1"/>
</dbReference>
<dbReference type="GeneID" id="67282480"/>
<dbReference type="RefSeq" id="YP_010172868.1">
    <property type="nucleotide sequence ID" value="NC_057645.1"/>
</dbReference>
<organism evidence="3">
    <name type="scientific">Eucampia zodiacus</name>
    <dbReference type="NCBI Taxonomy" id="444606"/>
    <lineage>
        <taxon>Eukaryota</taxon>
        <taxon>Sar</taxon>
        <taxon>Stramenopiles</taxon>
        <taxon>Ochrophyta</taxon>
        <taxon>Bacillariophyta</taxon>
        <taxon>Mediophyceae</taxon>
        <taxon>Biddulphiophycidae</taxon>
        <taxon>Hemiaulales</taxon>
        <taxon>Hemiaulaceae</taxon>
        <taxon>Eucampia</taxon>
    </lineage>
</organism>
<evidence type="ECO:0000256" key="2">
    <source>
        <dbReference type="PROSITE-ProRule" id="PRU00252"/>
    </source>
</evidence>
<sequence length="112" mass="12902">MNYTSFIGKIIKKPEQSFFDNNTSVTEIMVKFPQLRAGDSGNILHLSVWGNLASDYIEYYEINDYIVVEGYISLRESLSNSLNSTKDKQVEVSVFKIYPFILNSKDKAKFKK</sequence>
<keyword evidence="3" id="KW-0150">Chloroplast</keyword>
<dbReference type="InterPro" id="IPR000424">
    <property type="entry name" value="Primosome_PriB/ssb"/>
</dbReference>
<dbReference type="PROSITE" id="PS50935">
    <property type="entry name" value="SSB"/>
    <property type="match status" value="1"/>
</dbReference>
<keyword evidence="1 2" id="KW-0238">DNA-binding</keyword>
<proteinExistence type="predicted"/>
<geneLocation type="chloroplast" evidence="3"/>
<dbReference type="AlphaFoldDB" id="A0A898CUV3"/>
<name>A0A898CUV3_9STRA</name>
<evidence type="ECO:0000313" key="3">
    <source>
        <dbReference type="EMBL" id="QSH90667.1"/>
    </source>
</evidence>